<protein>
    <submittedName>
        <fullName evidence="13">Methyl-accepting chemotaxis protein McpA</fullName>
    </submittedName>
</protein>
<accession>A0A140LCV2</accession>
<dbReference type="EMBL" id="LOED01000003">
    <property type="protein sequence ID" value="KXG78377.1"/>
    <property type="molecule type" value="Genomic_DNA"/>
</dbReference>
<dbReference type="Gene3D" id="3.30.450.20">
    <property type="entry name" value="PAS domain"/>
    <property type="match status" value="1"/>
</dbReference>
<evidence type="ECO:0000313" key="14">
    <source>
        <dbReference type="Proteomes" id="UP000070427"/>
    </source>
</evidence>
<feature type="domain" description="Methyl-accepting transducer" evidence="11">
    <location>
        <begin position="383"/>
        <end position="640"/>
    </location>
</feature>
<dbReference type="PANTHER" id="PTHR32089:SF112">
    <property type="entry name" value="LYSOZYME-LIKE PROTEIN-RELATED"/>
    <property type="match status" value="1"/>
</dbReference>
<dbReference type="Pfam" id="PF02743">
    <property type="entry name" value="dCache_1"/>
    <property type="match status" value="1"/>
</dbReference>
<evidence type="ECO:0000256" key="6">
    <source>
        <dbReference type="ARBA" id="ARBA00023136"/>
    </source>
</evidence>
<evidence type="ECO:0000256" key="1">
    <source>
        <dbReference type="ARBA" id="ARBA00004651"/>
    </source>
</evidence>
<dbReference type="FunCoup" id="A0A140LCV2">
    <property type="interactions" value="117"/>
</dbReference>
<name>A0A140LCV2_9FIRM</name>
<keyword evidence="3" id="KW-0145">Chemotaxis</keyword>
<gene>
    <name evidence="13" type="primary">mcpA</name>
    <name evidence="13" type="ORF">AN618_04430</name>
</gene>
<evidence type="ECO:0000256" key="7">
    <source>
        <dbReference type="ARBA" id="ARBA00023224"/>
    </source>
</evidence>
<dbReference type="CDD" id="cd12914">
    <property type="entry name" value="PDC1_DGC_like"/>
    <property type="match status" value="1"/>
</dbReference>
<dbReference type="GO" id="GO:0006935">
    <property type="term" value="P:chemotaxis"/>
    <property type="evidence" value="ECO:0007669"/>
    <property type="project" value="UniProtKB-KW"/>
</dbReference>
<dbReference type="AlphaFoldDB" id="A0A140LCV2"/>
<keyword evidence="6 10" id="KW-0472">Membrane</keyword>
<evidence type="ECO:0000256" key="9">
    <source>
        <dbReference type="PROSITE-ProRule" id="PRU00284"/>
    </source>
</evidence>
<dbReference type="GO" id="GO:0007165">
    <property type="term" value="P:signal transduction"/>
    <property type="evidence" value="ECO:0007669"/>
    <property type="project" value="UniProtKB-KW"/>
</dbReference>
<evidence type="ECO:0000256" key="10">
    <source>
        <dbReference type="SAM" id="Phobius"/>
    </source>
</evidence>
<dbReference type="SMART" id="SM00283">
    <property type="entry name" value="MA"/>
    <property type="match status" value="1"/>
</dbReference>
<dbReference type="InterPro" id="IPR033479">
    <property type="entry name" value="dCache_1"/>
</dbReference>
<keyword evidence="5 10" id="KW-1133">Transmembrane helix</keyword>
<dbReference type="PROSITE" id="PS50111">
    <property type="entry name" value="CHEMOTAXIS_TRANSDUC_2"/>
    <property type="match status" value="1"/>
</dbReference>
<keyword evidence="2" id="KW-1003">Cell membrane</keyword>
<evidence type="ECO:0000259" key="11">
    <source>
        <dbReference type="PROSITE" id="PS50111"/>
    </source>
</evidence>
<evidence type="ECO:0000256" key="3">
    <source>
        <dbReference type="ARBA" id="ARBA00022500"/>
    </source>
</evidence>
<comment type="subcellular location">
    <subcellularLocation>
        <location evidence="1">Cell membrane</location>
        <topology evidence="1">Multi-pass membrane protein</topology>
    </subcellularLocation>
</comment>
<dbReference type="SUPFAM" id="SSF58104">
    <property type="entry name" value="Methyl-accepting chemotaxis protein (MCP) signaling domain"/>
    <property type="match status" value="1"/>
</dbReference>
<dbReference type="InterPro" id="IPR003660">
    <property type="entry name" value="HAMP_dom"/>
</dbReference>
<dbReference type="CDD" id="cd12912">
    <property type="entry name" value="PDC2_MCP_like"/>
    <property type="match status" value="1"/>
</dbReference>
<dbReference type="Pfam" id="PF00672">
    <property type="entry name" value="HAMP"/>
    <property type="match status" value="1"/>
</dbReference>
<dbReference type="SMART" id="SM00304">
    <property type="entry name" value="HAMP"/>
    <property type="match status" value="1"/>
</dbReference>
<reference evidence="13 14" key="1">
    <citation type="submission" date="2015-12" db="EMBL/GenBank/DDBJ databases">
        <title>Draft genome sequnece of Fervidicola ferrireducens strain Y170.</title>
        <authorList>
            <person name="Patel B.K."/>
        </authorList>
    </citation>
    <scope>NUCLEOTIDE SEQUENCE [LARGE SCALE GENOMIC DNA]</scope>
    <source>
        <strain evidence="13 14">Y170</strain>
    </source>
</reference>
<dbReference type="GO" id="GO:0005886">
    <property type="term" value="C:plasma membrane"/>
    <property type="evidence" value="ECO:0007669"/>
    <property type="project" value="UniProtKB-SubCell"/>
</dbReference>
<keyword evidence="7 9" id="KW-0807">Transducer</keyword>
<dbReference type="PROSITE" id="PS50885">
    <property type="entry name" value="HAMP"/>
    <property type="match status" value="1"/>
</dbReference>
<evidence type="ECO:0000259" key="12">
    <source>
        <dbReference type="PROSITE" id="PS50885"/>
    </source>
</evidence>
<feature type="transmembrane region" description="Helical" evidence="10">
    <location>
        <begin position="288"/>
        <end position="310"/>
    </location>
</feature>
<dbReference type="InterPro" id="IPR004089">
    <property type="entry name" value="MCPsignal_dom"/>
</dbReference>
<keyword evidence="14" id="KW-1185">Reference proteome</keyword>
<evidence type="ECO:0000256" key="5">
    <source>
        <dbReference type="ARBA" id="ARBA00022989"/>
    </source>
</evidence>
<comment type="caution">
    <text evidence="13">The sequence shown here is derived from an EMBL/GenBank/DDBJ whole genome shotgun (WGS) entry which is preliminary data.</text>
</comment>
<dbReference type="Gene3D" id="1.10.287.950">
    <property type="entry name" value="Methyl-accepting chemotaxis protein"/>
    <property type="match status" value="1"/>
</dbReference>
<dbReference type="InParanoid" id="A0A140LCV2"/>
<feature type="domain" description="HAMP" evidence="12">
    <location>
        <begin position="312"/>
        <end position="364"/>
    </location>
</feature>
<evidence type="ECO:0000256" key="4">
    <source>
        <dbReference type="ARBA" id="ARBA00022692"/>
    </source>
</evidence>
<comment type="similarity">
    <text evidence="8">Belongs to the methyl-accepting chemotaxis (MCP) protein family.</text>
</comment>
<dbReference type="PANTHER" id="PTHR32089">
    <property type="entry name" value="METHYL-ACCEPTING CHEMOTAXIS PROTEIN MCPB"/>
    <property type="match status" value="1"/>
</dbReference>
<dbReference type="PATRIC" id="fig|520764.3.peg.467"/>
<sequence length="669" mass="71473">MKLPKIFRAKGSIRTRLVTLFLITALLPLAVLGFFNYTISKNNLTHAADRELLSKAVFAADSIDRWIGEKIKIIEAIAGNPVVKSGDIKSLVPLLNTLQPTIPDVQLLWYATPNGKFYMYSSGDYTVPAGEITDRQYFKDLMATGKTVVSEVVIDKVTGSKIVVIASPVKGPSGITGIVGADVNAGVLSDIANSTKYGKTGYAFVVDKKGMVIAHPDESKIMNLNITNTGSDSLNSVGQRMIKGEETTVHYEFEGVEKLAAISPVTTTGWSVCVTAPTSEVYAGLNGFLFTTLSVMAIAAIIVILISLIFSRQISTPLVKLTAVADTIATGDMRVDVPTDFFGEFSVLGMSLKKMMENTKDVLNVIKGSIDNLEKAVRDISQGAQDTAQAAEQVAETINQISAGAQDMAQNAENISEAVEGSTKQIEALVENIGIIARNTAETAESTEKGDKTMRELISKMDLVSSKAEEIKSAMAGLMEHAKEISGITDIITGIAEQTNLLALNAAIEAARAGEAGRGFAVVAEEIRKLAEQSSHQASEINRIVKKVAENIELSNKVWEEVVGLIVEQASIGGEAMSQFRKIAEGARKVSELLKDIEEKARAIGENSRKISEEVANAAAISEENAASSEEIAASAEEMSSAAQTISASATNLVALAENLKKESEKFKL</sequence>
<dbReference type="CDD" id="cd06225">
    <property type="entry name" value="HAMP"/>
    <property type="match status" value="1"/>
</dbReference>
<organism evidence="13 14">
    <name type="scientific">Fervidicola ferrireducens</name>
    <dbReference type="NCBI Taxonomy" id="520764"/>
    <lineage>
        <taxon>Bacteria</taxon>
        <taxon>Bacillati</taxon>
        <taxon>Bacillota</taxon>
        <taxon>Clostridia</taxon>
        <taxon>Thermosediminibacterales</taxon>
        <taxon>Thermosediminibacteraceae</taxon>
        <taxon>Fervidicola</taxon>
    </lineage>
</organism>
<dbReference type="InterPro" id="IPR029151">
    <property type="entry name" value="Sensor-like_sf"/>
</dbReference>
<dbReference type="SUPFAM" id="SSF103190">
    <property type="entry name" value="Sensory domain-like"/>
    <property type="match status" value="1"/>
</dbReference>
<evidence type="ECO:0000256" key="2">
    <source>
        <dbReference type="ARBA" id="ARBA00022475"/>
    </source>
</evidence>
<dbReference type="STRING" id="520764.AN618_04430"/>
<dbReference type="Pfam" id="PF00015">
    <property type="entry name" value="MCPsignal"/>
    <property type="match status" value="1"/>
</dbReference>
<proteinExistence type="inferred from homology"/>
<dbReference type="Proteomes" id="UP000070427">
    <property type="component" value="Unassembled WGS sequence"/>
</dbReference>
<evidence type="ECO:0000256" key="8">
    <source>
        <dbReference type="ARBA" id="ARBA00029447"/>
    </source>
</evidence>
<evidence type="ECO:0000313" key="13">
    <source>
        <dbReference type="EMBL" id="KXG78377.1"/>
    </source>
</evidence>
<keyword evidence="4 10" id="KW-0812">Transmembrane</keyword>